<sequence length="155" mass="17480">MTTDDNPFRTLERQFERMQRQFEDALEQWNGAQFGMSGTDTGTASGMGIDLADRGETFVLTADVPGFEKDEIDIRLSGDTLQITAEREQATTEEGDDEAFYIKSERKRQSLSRSVRVPDPVDENAIEATYRNGVVTVTLPKREPTEPTGRRIDIE</sequence>
<evidence type="ECO:0000313" key="4">
    <source>
        <dbReference type="EMBL" id="RQG95474.1"/>
    </source>
</evidence>
<feature type="domain" description="SHSP" evidence="3">
    <location>
        <begin position="40"/>
        <end position="155"/>
    </location>
</feature>
<evidence type="ECO:0000313" key="5">
    <source>
        <dbReference type="Proteomes" id="UP000282323"/>
    </source>
</evidence>
<dbReference type="Pfam" id="PF00011">
    <property type="entry name" value="HSP20"/>
    <property type="match status" value="1"/>
</dbReference>
<dbReference type="InterPro" id="IPR008978">
    <property type="entry name" value="HSP20-like_chaperone"/>
</dbReference>
<dbReference type="PROSITE" id="PS01031">
    <property type="entry name" value="SHSP"/>
    <property type="match status" value="1"/>
</dbReference>
<gene>
    <name evidence="4" type="ORF">EA473_08415</name>
</gene>
<comment type="caution">
    <text evidence="4">The sequence shown here is derived from an EMBL/GenBank/DDBJ whole genome shotgun (WGS) entry which is preliminary data.</text>
</comment>
<dbReference type="SUPFAM" id="SSF49764">
    <property type="entry name" value="HSP20-like chaperones"/>
    <property type="match status" value="1"/>
</dbReference>
<dbReference type="EMBL" id="REGA01000005">
    <property type="protein sequence ID" value="RQG95474.1"/>
    <property type="molecule type" value="Genomic_DNA"/>
</dbReference>
<reference evidence="4 5" key="1">
    <citation type="submission" date="2018-10" db="EMBL/GenBank/DDBJ databases">
        <title>Natrarchaeobius chitinivorans gen. nov., sp. nov., and Natrarchaeobius haloalkaliphilus sp. nov., alkaliphilic, chitin-utilizing haloarchaea from hypersaline alkaline lakes.</title>
        <authorList>
            <person name="Sorokin D.Y."/>
            <person name="Elcheninov A.G."/>
            <person name="Kostrikina N.A."/>
            <person name="Bale N.J."/>
            <person name="Sinninghe Damste J.S."/>
            <person name="Khijniak T.V."/>
            <person name="Kublanov I.V."/>
            <person name="Toshchakov S.V."/>
        </authorList>
    </citation>
    <scope>NUCLEOTIDE SEQUENCE [LARGE SCALE GENOMIC DNA]</scope>
    <source>
        <strain evidence="4 5">AArcht4T</strain>
    </source>
</reference>
<dbReference type="PANTHER" id="PTHR11527">
    <property type="entry name" value="HEAT-SHOCK PROTEIN 20 FAMILY MEMBER"/>
    <property type="match status" value="1"/>
</dbReference>
<dbReference type="AlphaFoldDB" id="A0A3N6M4P5"/>
<accession>A0A3N6M4P5</accession>
<organism evidence="4 5">
    <name type="scientific">Natrarchaeobius chitinivorans</name>
    <dbReference type="NCBI Taxonomy" id="1679083"/>
    <lineage>
        <taxon>Archaea</taxon>
        <taxon>Methanobacteriati</taxon>
        <taxon>Methanobacteriota</taxon>
        <taxon>Stenosarchaea group</taxon>
        <taxon>Halobacteria</taxon>
        <taxon>Halobacteriales</taxon>
        <taxon>Natrialbaceae</taxon>
        <taxon>Natrarchaeobius</taxon>
    </lineage>
</organism>
<keyword evidence="5" id="KW-1185">Reference proteome</keyword>
<evidence type="ECO:0000259" key="3">
    <source>
        <dbReference type="PROSITE" id="PS01031"/>
    </source>
</evidence>
<dbReference type="Gene3D" id="2.60.40.790">
    <property type="match status" value="1"/>
</dbReference>
<dbReference type="CDD" id="cd06464">
    <property type="entry name" value="ACD_sHsps-like"/>
    <property type="match status" value="1"/>
</dbReference>
<evidence type="ECO:0000256" key="2">
    <source>
        <dbReference type="RuleBase" id="RU003616"/>
    </source>
</evidence>
<evidence type="ECO:0000256" key="1">
    <source>
        <dbReference type="PROSITE-ProRule" id="PRU00285"/>
    </source>
</evidence>
<comment type="similarity">
    <text evidence="1 2">Belongs to the small heat shock protein (HSP20) family.</text>
</comment>
<proteinExistence type="inferred from homology"/>
<dbReference type="Proteomes" id="UP000282323">
    <property type="component" value="Unassembled WGS sequence"/>
</dbReference>
<dbReference type="OrthoDB" id="198277at2157"/>
<protein>
    <submittedName>
        <fullName evidence="4">Hsp20/alpha crystallin family protein</fullName>
    </submittedName>
</protein>
<dbReference type="InterPro" id="IPR002068">
    <property type="entry name" value="A-crystallin/Hsp20_dom"/>
</dbReference>
<name>A0A3N6M4P5_NATCH</name>
<dbReference type="InterPro" id="IPR031107">
    <property type="entry name" value="Small_HSP"/>
</dbReference>
<dbReference type="RefSeq" id="WP_124195183.1">
    <property type="nucleotide sequence ID" value="NZ_REGA01000005.1"/>
</dbReference>